<dbReference type="PRINTS" id="PR00032">
    <property type="entry name" value="HTHARAC"/>
</dbReference>
<dbReference type="InterPro" id="IPR020449">
    <property type="entry name" value="Tscrpt_reg_AraC-type_HTH"/>
</dbReference>
<dbReference type="SMART" id="SM00342">
    <property type="entry name" value="HTH_ARAC"/>
    <property type="match status" value="1"/>
</dbReference>
<evidence type="ECO:0000313" key="6">
    <source>
        <dbReference type="EMBL" id="SHH04952.1"/>
    </source>
</evidence>
<feature type="transmembrane region" description="Helical" evidence="4">
    <location>
        <begin position="124"/>
        <end position="144"/>
    </location>
</feature>
<feature type="transmembrane region" description="Helical" evidence="4">
    <location>
        <begin position="32"/>
        <end position="49"/>
    </location>
</feature>
<keyword evidence="4" id="KW-0472">Membrane</keyword>
<feature type="transmembrane region" description="Helical" evidence="4">
    <location>
        <begin position="92"/>
        <end position="112"/>
    </location>
</feature>
<feature type="transmembrane region" description="Helical" evidence="4">
    <location>
        <begin position="61"/>
        <end position="80"/>
    </location>
</feature>
<keyword evidence="3" id="KW-0804">Transcription</keyword>
<dbReference type="Proteomes" id="UP000184287">
    <property type="component" value="Unassembled WGS sequence"/>
</dbReference>
<dbReference type="GO" id="GO:0043565">
    <property type="term" value="F:sequence-specific DNA binding"/>
    <property type="evidence" value="ECO:0007669"/>
    <property type="project" value="InterPro"/>
</dbReference>
<gene>
    <name evidence="6" type="ORF">SAMN04488522_11081</name>
</gene>
<evidence type="ECO:0000256" key="4">
    <source>
        <dbReference type="SAM" id="Phobius"/>
    </source>
</evidence>
<evidence type="ECO:0000256" key="3">
    <source>
        <dbReference type="ARBA" id="ARBA00023163"/>
    </source>
</evidence>
<dbReference type="InterPro" id="IPR009057">
    <property type="entry name" value="Homeodomain-like_sf"/>
</dbReference>
<protein>
    <submittedName>
        <fullName evidence="6">Helix-turn-helix domain-containing protein</fullName>
    </submittedName>
</protein>
<dbReference type="InterPro" id="IPR018060">
    <property type="entry name" value="HTH_AraC"/>
</dbReference>
<name>A0A1M5PTC7_9SPHI</name>
<evidence type="ECO:0000256" key="1">
    <source>
        <dbReference type="ARBA" id="ARBA00023015"/>
    </source>
</evidence>
<dbReference type="PANTHER" id="PTHR43280">
    <property type="entry name" value="ARAC-FAMILY TRANSCRIPTIONAL REGULATOR"/>
    <property type="match status" value="1"/>
</dbReference>
<organism evidence="6 7">
    <name type="scientific">Pedobacter caeni</name>
    <dbReference type="NCBI Taxonomy" id="288992"/>
    <lineage>
        <taxon>Bacteria</taxon>
        <taxon>Pseudomonadati</taxon>
        <taxon>Bacteroidota</taxon>
        <taxon>Sphingobacteriia</taxon>
        <taxon>Sphingobacteriales</taxon>
        <taxon>Sphingobacteriaceae</taxon>
        <taxon>Pedobacter</taxon>
    </lineage>
</organism>
<dbReference type="Gene3D" id="1.10.10.60">
    <property type="entry name" value="Homeodomain-like"/>
    <property type="match status" value="2"/>
</dbReference>
<evidence type="ECO:0000256" key="2">
    <source>
        <dbReference type="ARBA" id="ARBA00023125"/>
    </source>
</evidence>
<feature type="transmembrane region" description="Helical" evidence="4">
    <location>
        <begin position="188"/>
        <end position="206"/>
    </location>
</feature>
<feature type="transmembrane region" description="Helical" evidence="4">
    <location>
        <begin position="156"/>
        <end position="176"/>
    </location>
</feature>
<evidence type="ECO:0000259" key="5">
    <source>
        <dbReference type="PROSITE" id="PS01124"/>
    </source>
</evidence>
<evidence type="ECO:0000313" key="7">
    <source>
        <dbReference type="Proteomes" id="UP000184287"/>
    </source>
</evidence>
<feature type="domain" description="HTH araC/xylS-type" evidence="5">
    <location>
        <begin position="249"/>
        <end position="352"/>
    </location>
</feature>
<keyword evidence="2" id="KW-0238">DNA-binding</keyword>
<dbReference type="PROSITE" id="PS01124">
    <property type="entry name" value="HTH_ARAC_FAMILY_2"/>
    <property type="match status" value="1"/>
</dbReference>
<dbReference type="GO" id="GO:0003700">
    <property type="term" value="F:DNA-binding transcription factor activity"/>
    <property type="evidence" value="ECO:0007669"/>
    <property type="project" value="InterPro"/>
</dbReference>
<dbReference type="PANTHER" id="PTHR43280:SF29">
    <property type="entry name" value="ARAC-FAMILY TRANSCRIPTIONAL REGULATOR"/>
    <property type="match status" value="1"/>
</dbReference>
<keyword evidence="7" id="KW-1185">Reference proteome</keyword>
<dbReference type="InterPro" id="IPR018062">
    <property type="entry name" value="HTH_AraC-typ_CS"/>
</dbReference>
<proteinExistence type="predicted"/>
<keyword evidence="4" id="KW-0812">Transmembrane</keyword>
<dbReference type="AlphaFoldDB" id="A0A1M5PTC7"/>
<dbReference type="Pfam" id="PF12833">
    <property type="entry name" value="HTH_18"/>
    <property type="match status" value="1"/>
</dbReference>
<dbReference type="SUPFAM" id="SSF46689">
    <property type="entry name" value="Homeodomain-like"/>
    <property type="match status" value="1"/>
</dbReference>
<keyword evidence="1" id="KW-0805">Transcription regulation</keyword>
<keyword evidence="4" id="KW-1133">Transmembrane helix</keyword>
<accession>A0A1M5PTC7</accession>
<sequence>MVKYVLCCILILTLVTLYLGYKKNSHALFQQIMNLLVVSILLNVTYLFAAEEVSLEGDLLLYLPFVFLDGPVLCFAAHAISDRKFSPWKVTAHLMPFLLAIIFYVLRCVYPVWFDAPWIRASHFTIKTLFLLFYALYILFFNHGNGAGAYKPQQKLVQLLAFLALICAMIFIIFTYNNIFYGDNRNGVPVGSLIYVILFIMVFLVFRYTINSFVSIGTGENGTEMEDKEEVKRYQKSTLSEALLDSYEQKLYALMIRQMIFLNAELSLQSLAKELRIPKHHLTQVLSVRVGENFYHYVNRFRIDYACKLINKSVVDLTLEELAYKSGFNSKTSFNRYFKKQVGCTPSEYRNL</sequence>
<dbReference type="STRING" id="288992.SAMN04488522_11081"/>
<reference evidence="7" key="1">
    <citation type="submission" date="2016-11" db="EMBL/GenBank/DDBJ databases">
        <authorList>
            <person name="Varghese N."/>
            <person name="Submissions S."/>
        </authorList>
    </citation>
    <scope>NUCLEOTIDE SEQUENCE [LARGE SCALE GENOMIC DNA]</scope>
    <source>
        <strain evidence="7">DSM 16990</strain>
    </source>
</reference>
<dbReference type="EMBL" id="FQUQ01000010">
    <property type="protein sequence ID" value="SHH04952.1"/>
    <property type="molecule type" value="Genomic_DNA"/>
</dbReference>
<dbReference type="PROSITE" id="PS00041">
    <property type="entry name" value="HTH_ARAC_FAMILY_1"/>
    <property type="match status" value="1"/>
</dbReference>